<dbReference type="GO" id="GO:0016020">
    <property type="term" value="C:membrane"/>
    <property type="evidence" value="ECO:0007669"/>
    <property type="project" value="InterPro"/>
</dbReference>
<dbReference type="GO" id="GO:0004190">
    <property type="term" value="F:aspartic-type endopeptidase activity"/>
    <property type="evidence" value="ECO:0007669"/>
    <property type="project" value="InterPro"/>
</dbReference>
<accession>A0AB38A569</accession>
<dbReference type="Pfam" id="PF01478">
    <property type="entry name" value="Peptidase_A24"/>
    <property type="match status" value="1"/>
</dbReference>
<sequence length="137" mass="14685">MIAAILISLVASVQDIRTRCVANAHSLLLLLLGVALRLAYAPSTFMLYAGFTIALAFVLVAVELLFRKRQNHAALGMGDIKFIAAWGMWLGPVTVMAVGIGCALAAVFGVVVQQKTIALVPWLTIGFVFVVLVVRFV</sequence>
<proteinExistence type="predicted"/>
<feature type="domain" description="Prepilin type IV endopeptidase peptidase" evidence="2">
    <location>
        <begin position="3"/>
        <end position="109"/>
    </location>
</feature>
<protein>
    <submittedName>
        <fullName evidence="3">Type IV leader peptidase family protein</fullName>
    </submittedName>
</protein>
<dbReference type="EMBL" id="FNSH01000001">
    <property type="protein sequence ID" value="SEB47841.1"/>
    <property type="molecule type" value="Genomic_DNA"/>
</dbReference>
<dbReference type="AlphaFoldDB" id="A0AB38A569"/>
<evidence type="ECO:0000256" key="1">
    <source>
        <dbReference type="SAM" id="Phobius"/>
    </source>
</evidence>
<comment type="caution">
    <text evidence="3">The sequence shown here is derived from an EMBL/GenBank/DDBJ whole genome shotgun (WGS) entry which is preliminary data.</text>
</comment>
<feature type="transmembrane region" description="Helical" evidence="1">
    <location>
        <begin position="117"/>
        <end position="136"/>
    </location>
</feature>
<dbReference type="RefSeq" id="WP_002563470.1">
    <property type="nucleotide sequence ID" value="NZ_CALJSN010000006.1"/>
</dbReference>
<keyword evidence="1" id="KW-0472">Membrane</keyword>
<gene>
    <name evidence="3" type="ORF">SAMN04489746_0351</name>
</gene>
<feature type="transmembrane region" description="Helical" evidence="1">
    <location>
        <begin position="46"/>
        <end position="66"/>
    </location>
</feature>
<dbReference type="InterPro" id="IPR000045">
    <property type="entry name" value="Prepilin_IV_endopep_pep"/>
</dbReference>
<feature type="transmembrane region" description="Helical" evidence="1">
    <location>
        <begin position="86"/>
        <end position="111"/>
    </location>
</feature>
<evidence type="ECO:0000259" key="2">
    <source>
        <dbReference type="Pfam" id="PF01478"/>
    </source>
</evidence>
<keyword evidence="1" id="KW-1133">Transmembrane helix</keyword>
<reference evidence="3 4" key="1">
    <citation type="submission" date="2016-10" db="EMBL/GenBank/DDBJ databases">
        <authorList>
            <person name="Varghese N."/>
            <person name="Submissions S."/>
        </authorList>
    </citation>
    <scope>NUCLEOTIDE SEQUENCE [LARGE SCALE GENOMIC DNA]</scope>
    <source>
        <strain evidence="3 4">DSM 20586</strain>
    </source>
</reference>
<evidence type="ECO:0000313" key="3">
    <source>
        <dbReference type="EMBL" id="SEB47841.1"/>
    </source>
</evidence>
<keyword evidence="1" id="KW-0812">Transmembrane</keyword>
<evidence type="ECO:0000313" key="4">
    <source>
        <dbReference type="Proteomes" id="UP000183687"/>
    </source>
</evidence>
<feature type="transmembrane region" description="Helical" evidence="1">
    <location>
        <begin position="20"/>
        <end position="40"/>
    </location>
</feature>
<dbReference type="Gene3D" id="1.20.120.1220">
    <property type="match status" value="1"/>
</dbReference>
<dbReference type="Proteomes" id="UP000183687">
    <property type="component" value="Unassembled WGS sequence"/>
</dbReference>
<organism evidence="3 4">
    <name type="scientific">Atopobium minutum</name>
    <dbReference type="NCBI Taxonomy" id="1381"/>
    <lineage>
        <taxon>Bacteria</taxon>
        <taxon>Bacillati</taxon>
        <taxon>Actinomycetota</taxon>
        <taxon>Coriobacteriia</taxon>
        <taxon>Coriobacteriales</taxon>
        <taxon>Atopobiaceae</taxon>
        <taxon>Atopobium</taxon>
    </lineage>
</organism>
<name>A0AB38A569_9ACTN</name>